<gene>
    <name evidence="2" type="ORF">Agub_g7660</name>
</gene>
<feature type="region of interest" description="Disordered" evidence="1">
    <location>
        <begin position="464"/>
        <end position="488"/>
    </location>
</feature>
<dbReference type="Proteomes" id="UP001054857">
    <property type="component" value="Unassembled WGS sequence"/>
</dbReference>
<reference evidence="2 3" key="1">
    <citation type="journal article" date="2021" name="Sci. Rep.">
        <title>Genome sequencing of the multicellular alga Astrephomene provides insights into convergent evolution of germ-soma differentiation.</title>
        <authorList>
            <person name="Yamashita S."/>
            <person name="Yamamoto K."/>
            <person name="Matsuzaki R."/>
            <person name="Suzuki S."/>
            <person name="Yamaguchi H."/>
            <person name="Hirooka S."/>
            <person name="Minakuchi Y."/>
            <person name="Miyagishima S."/>
            <person name="Kawachi M."/>
            <person name="Toyoda A."/>
            <person name="Nozaki H."/>
        </authorList>
    </citation>
    <scope>NUCLEOTIDE SEQUENCE [LARGE SCALE GENOMIC DNA]</scope>
    <source>
        <strain evidence="2 3">NIES-4017</strain>
    </source>
</reference>
<dbReference type="AlphaFoldDB" id="A0AAD3DS43"/>
<feature type="region of interest" description="Disordered" evidence="1">
    <location>
        <begin position="627"/>
        <end position="646"/>
    </location>
</feature>
<protein>
    <submittedName>
        <fullName evidence="2">Uncharacterized protein</fullName>
    </submittedName>
</protein>
<feature type="compositionally biased region" description="Low complexity" evidence="1">
    <location>
        <begin position="465"/>
        <end position="482"/>
    </location>
</feature>
<comment type="caution">
    <text evidence="2">The sequence shown here is derived from an EMBL/GenBank/DDBJ whole genome shotgun (WGS) entry which is preliminary data.</text>
</comment>
<accession>A0AAD3DS43</accession>
<sequence>VNMDVCSVLRTGCAHMFRGAGARDEFVAHVCKLWPFGDLAPIDAGVVTRQCTAAGCRGTLRTFVVADVPAGVRWCAEHNAHSNVSCLEVNSKRDRACVAATMQMAEAAGASSDAGVLCGIRRLPHAVDKAVVGIDIEHGDVTELLLSCARNPPLREWQVEFHRREAAMKLLVRHGAAVSPNVLVFAVGEDTLEQQQAAFGARQQHMTWDGELLEMLDALHNVTGRELVVMLNSASGSAMPAASASAGAAASGSGISGARGVFAGREQCVAAVVLQCVDPAVICRLRELYELASLMRGMFSTVVRHQGEGQHVVSMAGNALILTDQKAIAPGYACQVLQRTTARLSPTAADKALRELCEEVWGWAVQRLPLLAKYRQEFLTELGQGMCLGACAASHVAMTDNASVELHLDGNDGPLSLILWLHGGSGQLRGGSFCMPGLGVRLVPLDCTMVVLCTSRVWHGTAPLAASSRGGSSHSSANSSSRPPIRVGSSHFIRVPDVTQLLYIEAAAGGRQAMEERQAQVLRDVAAAKQQLAEYSRWEEEHAAWAVGAGGSKRCRGSGGQNRVAASALPPPAPHTPPALKAVLREIKAQRDAMLQMGKAQGVEGFRLDTVRRGFFGWLPADVSKRGARKAAKRAAREGAAPAEGE</sequence>
<name>A0AAD3DS43_9CHLO</name>
<keyword evidence="3" id="KW-1185">Reference proteome</keyword>
<organism evidence="2 3">
    <name type="scientific">Astrephomene gubernaculifera</name>
    <dbReference type="NCBI Taxonomy" id="47775"/>
    <lineage>
        <taxon>Eukaryota</taxon>
        <taxon>Viridiplantae</taxon>
        <taxon>Chlorophyta</taxon>
        <taxon>core chlorophytes</taxon>
        <taxon>Chlorophyceae</taxon>
        <taxon>CS clade</taxon>
        <taxon>Chlamydomonadales</taxon>
        <taxon>Astrephomenaceae</taxon>
        <taxon>Astrephomene</taxon>
    </lineage>
</organism>
<dbReference type="EMBL" id="BMAR01000012">
    <property type="protein sequence ID" value="GFR46164.1"/>
    <property type="molecule type" value="Genomic_DNA"/>
</dbReference>
<evidence type="ECO:0000313" key="2">
    <source>
        <dbReference type="EMBL" id="GFR46164.1"/>
    </source>
</evidence>
<feature type="non-terminal residue" evidence="2">
    <location>
        <position position="1"/>
    </location>
</feature>
<proteinExistence type="predicted"/>
<evidence type="ECO:0000256" key="1">
    <source>
        <dbReference type="SAM" id="MobiDB-lite"/>
    </source>
</evidence>
<evidence type="ECO:0000313" key="3">
    <source>
        <dbReference type="Proteomes" id="UP001054857"/>
    </source>
</evidence>